<dbReference type="AlphaFoldDB" id="A0A5C1AIE1"/>
<feature type="domain" description="Cytochrome C Planctomycete-type" evidence="6">
    <location>
        <begin position="45"/>
        <end position="91"/>
    </location>
</feature>
<evidence type="ECO:0000259" key="2">
    <source>
        <dbReference type="Pfam" id="PF07624"/>
    </source>
</evidence>
<dbReference type="InterPro" id="IPR013043">
    <property type="entry name" value="DUF1595"/>
</dbReference>
<dbReference type="InterPro" id="IPR011478">
    <property type="entry name" value="DUF1585"/>
</dbReference>
<feature type="domain" description="DUF1592" evidence="5">
    <location>
        <begin position="296"/>
        <end position="422"/>
    </location>
</feature>
<feature type="chain" id="PRO_5022998001" description="DUF1592 domain-containing protein" evidence="1">
    <location>
        <begin position="29"/>
        <end position="635"/>
    </location>
</feature>
<evidence type="ECO:0008006" key="10">
    <source>
        <dbReference type="Google" id="ProtNLM"/>
    </source>
</evidence>
<dbReference type="Pfam" id="PF07627">
    <property type="entry name" value="PSCyt3"/>
    <property type="match status" value="1"/>
</dbReference>
<dbReference type="SUPFAM" id="SSF46626">
    <property type="entry name" value="Cytochrome c"/>
    <property type="match status" value="1"/>
</dbReference>
<dbReference type="EMBL" id="CP042425">
    <property type="protein sequence ID" value="QEL18941.1"/>
    <property type="molecule type" value="Genomic_DNA"/>
</dbReference>
<evidence type="ECO:0000259" key="4">
    <source>
        <dbReference type="Pfam" id="PF07627"/>
    </source>
</evidence>
<dbReference type="InterPro" id="IPR011429">
    <property type="entry name" value="Cyt_c_Planctomycete-type"/>
</dbReference>
<dbReference type="InterPro" id="IPR013036">
    <property type="entry name" value="DUF1587"/>
</dbReference>
<evidence type="ECO:0000259" key="6">
    <source>
        <dbReference type="Pfam" id="PF07635"/>
    </source>
</evidence>
<feature type="signal peptide" evidence="1">
    <location>
        <begin position="1"/>
        <end position="28"/>
    </location>
</feature>
<dbReference type="InterPro" id="IPR036909">
    <property type="entry name" value="Cyt_c-like_dom_sf"/>
</dbReference>
<gene>
    <name evidence="8" type="ORF">PX52LOC_05991</name>
</gene>
<reference evidence="9" key="1">
    <citation type="submission" date="2019-08" db="EMBL/GenBank/DDBJ databases">
        <title>Limnoglobus roseus gen. nov., sp. nov., a novel freshwater planctomycete with a giant genome from the family Gemmataceae.</title>
        <authorList>
            <person name="Kulichevskaya I.S."/>
            <person name="Naumoff D.G."/>
            <person name="Miroshnikov K."/>
            <person name="Ivanova A."/>
            <person name="Philippov D.A."/>
            <person name="Hakobyan A."/>
            <person name="Rijpstra I.C."/>
            <person name="Sinninghe Damste J.S."/>
            <person name="Liesack W."/>
            <person name="Dedysh S.N."/>
        </authorList>
    </citation>
    <scope>NUCLEOTIDE SEQUENCE [LARGE SCALE GENOMIC DNA]</scope>
    <source>
        <strain evidence="9">PX52</strain>
    </source>
</reference>
<dbReference type="GO" id="GO:0009055">
    <property type="term" value="F:electron transfer activity"/>
    <property type="evidence" value="ECO:0007669"/>
    <property type="project" value="InterPro"/>
</dbReference>
<keyword evidence="9" id="KW-1185">Reference proteome</keyword>
<dbReference type="Pfam" id="PF07635">
    <property type="entry name" value="PSCyt1"/>
    <property type="match status" value="1"/>
</dbReference>
<feature type="domain" description="DUF1585" evidence="2">
    <location>
        <begin position="551"/>
        <end position="623"/>
    </location>
</feature>
<evidence type="ECO:0000313" key="8">
    <source>
        <dbReference type="EMBL" id="QEL18941.1"/>
    </source>
</evidence>
<dbReference type="Pfam" id="PF07626">
    <property type="entry name" value="PSD3"/>
    <property type="match status" value="1"/>
</dbReference>
<dbReference type="InterPro" id="IPR013042">
    <property type="entry name" value="DUF1592"/>
</dbReference>
<feature type="domain" description="DUF1587" evidence="3">
    <location>
        <begin position="131"/>
        <end position="195"/>
    </location>
</feature>
<feature type="domain" description="DUF1588" evidence="4">
    <location>
        <begin position="440"/>
        <end position="537"/>
    </location>
</feature>
<evidence type="ECO:0000259" key="5">
    <source>
        <dbReference type="Pfam" id="PF07631"/>
    </source>
</evidence>
<evidence type="ECO:0000259" key="7">
    <source>
        <dbReference type="Pfam" id="PF07637"/>
    </source>
</evidence>
<evidence type="ECO:0000313" key="9">
    <source>
        <dbReference type="Proteomes" id="UP000324974"/>
    </source>
</evidence>
<protein>
    <recommendedName>
        <fullName evidence="10">DUF1592 domain-containing protein</fullName>
    </recommendedName>
</protein>
<dbReference type="Pfam" id="PF07631">
    <property type="entry name" value="PSD4"/>
    <property type="match status" value="1"/>
</dbReference>
<name>A0A5C1AIE1_9BACT</name>
<proteinExistence type="predicted"/>
<dbReference type="KEGG" id="lrs:PX52LOC_05991"/>
<evidence type="ECO:0000259" key="3">
    <source>
        <dbReference type="Pfam" id="PF07626"/>
    </source>
</evidence>
<sequence>MALRMSLRTLCLASLTISALEFCSFSRAADPVNFETVRTFLSGYCVKCHGEKVQKGGLNLVPFADEKSVLKQRKVWRSVAEQLITKEMPPEREKQPAEDDRAAVAKWVGQTLDAADERDRKHPDPGRAVVRRLTAGEYNRTVRDLFAVNFDVAGAVGLPDDTVGESFNNLAAALNFSDTLMEKYFTAADLIIERLDAPPAKGPKLKPGELPPLLAKVFKPGDVKGSVERLLRRAYRRPIDVKEVSRLLALHDQAAPNAAKAEDGLKLVVKAVLVSPHFLLRVERDRPNADSPYPVNDHELAVRLSYFLWSSMPDDELASLADQGKLRQADVYDAQVKRMLADPKAKALTETFAEQWLLFKKLPDARPTTEFYPTFTPKLRQAMHDEAATFFDKLRTEDAPITDLLAADYAYLNADLAKHYGIPNVTGPEFRKVPLTDPNRGGLLGMGAVLALTSHTNRTSPTLRGKYVLDVILGTPPPPPPPGVSQIDEAKAGKAAKNFREQLALHASQASCGGCHAKIDPLGFGLENFDAIGRWRNSGKDIDATGKLPGGDAFNGPKELKAVLLKRKGRFVENVTEKMLTFALGRELHATDDATVKAITADLEKTGFKFSVLVGDIAKSYPFQHRRNTKPGDGE</sequence>
<feature type="domain" description="DUF1595" evidence="7">
    <location>
        <begin position="224"/>
        <end position="283"/>
    </location>
</feature>
<dbReference type="InterPro" id="IPR013039">
    <property type="entry name" value="DUF1588"/>
</dbReference>
<organism evidence="8 9">
    <name type="scientific">Limnoglobus roseus</name>
    <dbReference type="NCBI Taxonomy" id="2598579"/>
    <lineage>
        <taxon>Bacteria</taxon>
        <taxon>Pseudomonadati</taxon>
        <taxon>Planctomycetota</taxon>
        <taxon>Planctomycetia</taxon>
        <taxon>Gemmatales</taxon>
        <taxon>Gemmataceae</taxon>
        <taxon>Limnoglobus</taxon>
    </lineage>
</organism>
<accession>A0A5C1AIE1</accession>
<dbReference type="Proteomes" id="UP000324974">
    <property type="component" value="Chromosome"/>
</dbReference>
<dbReference type="GO" id="GO:0020037">
    <property type="term" value="F:heme binding"/>
    <property type="evidence" value="ECO:0007669"/>
    <property type="project" value="InterPro"/>
</dbReference>
<keyword evidence="1" id="KW-0732">Signal</keyword>
<dbReference type="Pfam" id="PF07637">
    <property type="entry name" value="PSD5"/>
    <property type="match status" value="1"/>
</dbReference>
<evidence type="ECO:0000256" key="1">
    <source>
        <dbReference type="SAM" id="SignalP"/>
    </source>
</evidence>
<dbReference type="Pfam" id="PF07624">
    <property type="entry name" value="PSD2"/>
    <property type="match status" value="1"/>
</dbReference>